<gene>
    <name evidence="4" type="ORF">ACFSVN_08420</name>
</gene>
<dbReference type="Proteomes" id="UP001597460">
    <property type="component" value="Unassembled WGS sequence"/>
</dbReference>
<keyword evidence="2" id="KW-0732">Signal</keyword>
<organism evidence="4 5">
    <name type="scientific">Gracilimonas halophila</name>
    <dbReference type="NCBI Taxonomy" id="1834464"/>
    <lineage>
        <taxon>Bacteria</taxon>
        <taxon>Pseudomonadati</taxon>
        <taxon>Balneolota</taxon>
        <taxon>Balneolia</taxon>
        <taxon>Balneolales</taxon>
        <taxon>Balneolaceae</taxon>
        <taxon>Gracilimonas</taxon>
    </lineage>
</organism>
<feature type="signal peptide" evidence="2">
    <location>
        <begin position="1"/>
        <end position="21"/>
    </location>
</feature>
<accession>A0ABW5JK56</accession>
<evidence type="ECO:0000313" key="4">
    <source>
        <dbReference type="EMBL" id="MFD2532466.1"/>
    </source>
</evidence>
<reference evidence="5" key="1">
    <citation type="journal article" date="2019" name="Int. J. Syst. Evol. Microbiol.">
        <title>The Global Catalogue of Microorganisms (GCM) 10K type strain sequencing project: providing services to taxonomists for standard genome sequencing and annotation.</title>
        <authorList>
            <consortium name="The Broad Institute Genomics Platform"/>
            <consortium name="The Broad Institute Genome Sequencing Center for Infectious Disease"/>
            <person name="Wu L."/>
            <person name="Ma J."/>
        </authorList>
    </citation>
    <scope>NUCLEOTIDE SEQUENCE [LARGE SCALE GENOMIC DNA]</scope>
    <source>
        <strain evidence="5">KCTC 52042</strain>
    </source>
</reference>
<evidence type="ECO:0000256" key="1">
    <source>
        <dbReference type="SAM" id="Phobius"/>
    </source>
</evidence>
<evidence type="ECO:0000259" key="3">
    <source>
        <dbReference type="Pfam" id="PF18935"/>
    </source>
</evidence>
<dbReference type="EMBL" id="JBHULI010000024">
    <property type="protein sequence ID" value="MFD2532466.1"/>
    <property type="molecule type" value="Genomic_DNA"/>
</dbReference>
<feature type="chain" id="PRO_5046833861" evidence="2">
    <location>
        <begin position="22"/>
        <end position="207"/>
    </location>
</feature>
<evidence type="ECO:0000313" key="5">
    <source>
        <dbReference type="Proteomes" id="UP001597460"/>
    </source>
</evidence>
<keyword evidence="5" id="KW-1185">Reference proteome</keyword>
<protein>
    <submittedName>
        <fullName evidence="4">DUF5683 domain-containing protein</fullName>
    </submittedName>
</protein>
<keyword evidence="1" id="KW-1133">Transmembrane helix</keyword>
<feature type="domain" description="DUF5683" evidence="3">
    <location>
        <begin position="52"/>
        <end position="207"/>
    </location>
</feature>
<dbReference type="Pfam" id="PF18935">
    <property type="entry name" value="DUF5683"/>
    <property type="match status" value="1"/>
</dbReference>
<comment type="caution">
    <text evidence="4">The sequence shown here is derived from an EMBL/GenBank/DDBJ whole genome shotgun (WGS) entry which is preliminary data.</text>
</comment>
<feature type="transmembrane region" description="Helical" evidence="1">
    <location>
        <begin position="148"/>
        <end position="168"/>
    </location>
</feature>
<feature type="transmembrane region" description="Helical" evidence="1">
    <location>
        <begin position="75"/>
        <end position="93"/>
    </location>
</feature>
<proteinExistence type="predicted"/>
<dbReference type="InterPro" id="IPR043738">
    <property type="entry name" value="DUF5683"/>
</dbReference>
<evidence type="ECO:0000256" key="2">
    <source>
        <dbReference type="SAM" id="SignalP"/>
    </source>
</evidence>
<sequence>MIRSISITLLFGVLMTANGSAQSFSSSKSFVPVNYQFKPAFEISDSLQTEFPDPKKVLRQSLILPGWGQVTNNQIWKVPIVYGVIGGLTYYSIHLNKRYGDYRAAYYNLNPQSPDDNKFGPTPGYISEDANLEALRQTRNNFRNRRDLVFVFIGLSYALNAIDAYVFAHLRSFDVSDDLSMNIQMKPVIIAARKSSPSPSISLSINF</sequence>
<keyword evidence="1" id="KW-0812">Transmembrane</keyword>
<keyword evidence="1" id="KW-0472">Membrane</keyword>
<name>A0ABW5JK56_9BACT</name>